<dbReference type="OrthoDB" id="1493032at2"/>
<proteinExistence type="predicted"/>
<evidence type="ECO:0000313" key="3">
    <source>
        <dbReference type="Proteomes" id="UP000199537"/>
    </source>
</evidence>
<accession>A0A1I7NL47</accession>
<dbReference type="STRING" id="1393122.SAMN05660895_2223"/>
<dbReference type="EMBL" id="FPCJ01000001">
    <property type="protein sequence ID" value="SFV35402.1"/>
    <property type="molecule type" value="Genomic_DNA"/>
</dbReference>
<sequence length="174" mass="19906">MQSLTLLEILIAIGFVAILFSFVRDYWMKKKKTNVPQTATPDAGRSSITLPLQLQAYERLVVFMERISPEQLVYRLGKIDLPAAELYALMVQDIREEFAHNVSQQIYVSQVAWDAVVHAKEYMISQLNLLMGQLPAEARSADLCKQMLSHYLQQQPSPLQVALDVLRKEARKLM</sequence>
<name>A0A1I7NL47_9BACT</name>
<reference evidence="3" key="1">
    <citation type="submission" date="2016-10" db="EMBL/GenBank/DDBJ databases">
        <authorList>
            <person name="Varghese N."/>
            <person name="Submissions S."/>
        </authorList>
    </citation>
    <scope>NUCLEOTIDE SEQUENCE [LARGE SCALE GENOMIC DNA]</scope>
    <source>
        <strain evidence="3">DSM 14807</strain>
    </source>
</reference>
<keyword evidence="1" id="KW-0812">Transmembrane</keyword>
<feature type="transmembrane region" description="Helical" evidence="1">
    <location>
        <begin position="6"/>
        <end position="23"/>
    </location>
</feature>
<dbReference type="InterPro" id="IPR057695">
    <property type="entry name" value="DUF7935"/>
</dbReference>
<dbReference type="RefSeq" id="WP_092460508.1">
    <property type="nucleotide sequence ID" value="NZ_FPCJ01000001.1"/>
</dbReference>
<evidence type="ECO:0000256" key="1">
    <source>
        <dbReference type="SAM" id="Phobius"/>
    </source>
</evidence>
<protein>
    <submittedName>
        <fullName evidence="2">Uncharacterized protein</fullName>
    </submittedName>
</protein>
<evidence type="ECO:0000313" key="2">
    <source>
        <dbReference type="EMBL" id="SFV35402.1"/>
    </source>
</evidence>
<keyword evidence="3" id="KW-1185">Reference proteome</keyword>
<gene>
    <name evidence="2" type="ORF">SAMN05660895_2223</name>
</gene>
<dbReference type="Proteomes" id="UP000199537">
    <property type="component" value="Unassembled WGS sequence"/>
</dbReference>
<organism evidence="2 3">
    <name type="scientific">Thermoflavifilum thermophilum</name>
    <dbReference type="NCBI Taxonomy" id="1393122"/>
    <lineage>
        <taxon>Bacteria</taxon>
        <taxon>Pseudomonadati</taxon>
        <taxon>Bacteroidota</taxon>
        <taxon>Chitinophagia</taxon>
        <taxon>Chitinophagales</taxon>
        <taxon>Chitinophagaceae</taxon>
        <taxon>Thermoflavifilum</taxon>
    </lineage>
</organism>
<dbReference type="Pfam" id="PF25589">
    <property type="entry name" value="DUF7935"/>
    <property type="match status" value="1"/>
</dbReference>
<keyword evidence="1" id="KW-0472">Membrane</keyword>
<keyword evidence="1" id="KW-1133">Transmembrane helix</keyword>
<dbReference type="AlphaFoldDB" id="A0A1I7NL47"/>